<comment type="caution">
    <text evidence="3">The sequence shown here is derived from an EMBL/GenBank/DDBJ whole genome shotgun (WGS) entry which is preliminary data.</text>
</comment>
<dbReference type="Pfam" id="PF13414">
    <property type="entry name" value="TPR_11"/>
    <property type="match status" value="1"/>
</dbReference>
<evidence type="ECO:0000256" key="1">
    <source>
        <dbReference type="PROSITE-ProRule" id="PRU00339"/>
    </source>
</evidence>
<feature type="repeat" description="TPR" evidence="1">
    <location>
        <begin position="178"/>
        <end position="211"/>
    </location>
</feature>
<dbReference type="PANTHER" id="PTHR44998:SF1">
    <property type="entry name" value="UDP-N-ACETYLGLUCOSAMINE--PEPTIDE N-ACETYLGLUCOSAMINYLTRANSFERASE 110 KDA SUBUNIT"/>
    <property type="match status" value="1"/>
</dbReference>
<accession>A0A1E5Q983</accession>
<feature type="domain" description="Methyltransferase" evidence="2">
    <location>
        <begin position="562"/>
        <end position="657"/>
    </location>
</feature>
<keyword evidence="1" id="KW-0802">TPR repeat</keyword>
<dbReference type="SMART" id="SM00028">
    <property type="entry name" value="TPR"/>
    <property type="match status" value="8"/>
</dbReference>
<dbReference type="SUPFAM" id="SSF48452">
    <property type="entry name" value="TPR-like"/>
    <property type="match status" value="1"/>
</dbReference>
<keyword evidence="4" id="KW-1185">Reference proteome</keyword>
<dbReference type="InterPro" id="IPR041698">
    <property type="entry name" value="Methyltransf_25"/>
</dbReference>
<dbReference type="Pfam" id="PF14559">
    <property type="entry name" value="TPR_19"/>
    <property type="match status" value="1"/>
</dbReference>
<name>A0A1E5Q983_9PROT</name>
<dbReference type="Pfam" id="PF13649">
    <property type="entry name" value="Methyltransf_25"/>
    <property type="match status" value="1"/>
</dbReference>
<feature type="repeat" description="TPR" evidence="1">
    <location>
        <begin position="212"/>
        <end position="245"/>
    </location>
</feature>
<feature type="repeat" description="TPR" evidence="1">
    <location>
        <begin position="144"/>
        <end position="177"/>
    </location>
</feature>
<dbReference type="PROSITE" id="PS50293">
    <property type="entry name" value="TPR_REGION"/>
    <property type="match status" value="2"/>
</dbReference>
<evidence type="ECO:0000259" key="2">
    <source>
        <dbReference type="Pfam" id="PF13649"/>
    </source>
</evidence>
<dbReference type="Proteomes" id="UP000095347">
    <property type="component" value="Unassembled WGS sequence"/>
</dbReference>
<dbReference type="Gene3D" id="3.40.50.150">
    <property type="entry name" value="Vaccinia Virus protein VP39"/>
    <property type="match status" value="1"/>
</dbReference>
<gene>
    <name evidence="3" type="ORF">BEN30_07050</name>
</gene>
<evidence type="ECO:0000313" key="3">
    <source>
        <dbReference type="EMBL" id="OEJ68018.1"/>
    </source>
</evidence>
<sequence length="817" mass="91383">MASGKSALQRTLNTAIQQHQAGDLRAAKTSYEQILKADPTHPAALHLLGVLAHQMGKGEIAIELISKAIHHMPGVCEMHFNLGYALKGAGKLEDALTQYRLAINLKPDYVEAVYHLGLVLHELGQWAIAEEAFQNLLKLKPDSPNAHFVLGNLFKEQGRFADATVAYQSAIAHKPDMFEAYANLALAMQKQGRPDEAVALFQKALMLAPDEAQLHYNLGNALQDARRIEEAVASYRQALSMAPNLVGAHFNLARSLEHLGDANAFRHFWQAVVLDADNDLYWAAFANSVMGLELTAADADFLTTLDVLLNRPNVRPRDLAHTIINALKCQPDFWAIVQKVLNSNSDDDVAFETVAKHFSEFPVFMRLMRLSPLTDLGVERMLTRLRHALLRHVLSGELSAQGLAFAAAMAQQSFANEFVLCETAAESDQVEALHRQIAQTIEDGQNPDSHQILALATYRPLHGYAWAEKLVDGVWPDVVREVIRCQIEEPLQERVFRGCMPCLAPIDGDVSQAVRDQYEQNPYPRWLKTAVQNRTLDFSQSIQSLQFWREPEPFCAAAPPQVLIAGCGTGQQSVNTASWLPDAQVLAVDLSLSSLSYAWRKTNELGISNIEYAQADILALGNLKRSFDLVESVGVLHHMEDPVQGWKVLVDVLRPGGFMKIGLYSELARQSVVQARALIADQGYASTPQDIRRLREDLVAMGEAGNSELSKLFQLSDFYSLSECRDLLFHVQEHRFTLAQINEILQELNLTFLGFELRRESVRRQFERDHPQPGALQQLACWHDFETRHPDTFIGMYQFWCQKSSSGTARAEHIAFN</sequence>
<dbReference type="InterPro" id="IPR011990">
    <property type="entry name" value="TPR-like_helical_dom_sf"/>
</dbReference>
<dbReference type="EMBL" id="MCGG01000017">
    <property type="protein sequence ID" value="OEJ68018.1"/>
    <property type="molecule type" value="Genomic_DNA"/>
</dbReference>
<dbReference type="Pfam" id="PF13424">
    <property type="entry name" value="TPR_12"/>
    <property type="match status" value="1"/>
</dbReference>
<feature type="repeat" description="TPR" evidence="1">
    <location>
        <begin position="76"/>
        <end position="109"/>
    </location>
</feature>
<dbReference type="SUPFAM" id="SSF53335">
    <property type="entry name" value="S-adenosyl-L-methionine-dependent methyltransferases"/>
    <property type="match status" value="1"/>
</dbReference>
<reference evidence="4" key="1">
    <citation type="submission" date="2016-07" db="EMBL/GenBank/DDBJ databases">
        <authorList>
            <person name="Florea S."/>
            <person name="Webb J.S."/>
            <person name="Jaromczyk J."/>
            <person name="Schardl C.L."/>
        </authorList>
    </citation>
    <scope>NUCLEOTIDE SEQUENCE [LARGE SCALE GENOMIC DNA]</scope>
    <source>
        <strain evidence="4">MV-1</strain>
    </source>
</reference>
<protein>
    <recommendedName>
        <fullName evidence="2">Methyltransferase domain-containing protein</fullName>
    </recommendedName>
</protein>
<dbReference type="InterPro" id="IPR019734">
    <property type="entry name" value="TPR_rpt"/>
</dbReference>
<dbReference type="PROSITE" id="PS50005">
    <property type="entry name" value="TPR"/>
    <property type="match status" value="5"/>
</dbReference>
<proteinExistence type="predicted"/>
<dbReference type="PANTHER" id="PTHR44998">
    <property type="match status" value="1"/>
</dbReference>
<dbReference type="CDD" id="cd02440">
    <property type="entry name" value="AdoMet_MTases"/>
    <property type="match status" value="1"/>
</dbReference>
<evidence type="ECO:0000313" key="4">
    <source>
        <dbReference type="Proteomes" id="UP000095347"/>
    </source>
</evidence>
<dbReference type="InterPro" id="IPR029063">
    <property type="entry name" value="SAM-dependent_MTases_sf"/>
</dbReference>
<dbReference type="Gene3D" id="1.25.40.10">
    <property type="entry name" value="Tetratricopeptide repeat domain"/>
    <property type="match status" value="4"/>
</dbReference>
<organism evidence="3 4">
    <name type="scientific">Magnetovibrio blakemorei</name>
    <dbReference type="NCBI Taxonomy" id="28181"/>
    <lineage>
        <taxon>Bacteria</taxon>
        <taxon>Pseudomonadati</taxon>
        <taxon>Pseudomonadota</taxon>
        <taxon>Alphaproteobacteria</taxon>
        <taxon>Rhodospirillales</taxon>
        <taxon>Magnetovibrionaceae</taxon>
        <taxon>Magnetovibrio</taxon>
    </lineage>
</organism>
<feature type="repeat" description="TPR" evidence="1">
    <location>
        <begin position="110"/>
        <end position="143"/>
    </location>
</feature>
<dbReference type="AlphaFoldDB" id="A0A1E5Q983"/>
<dbReference type="STRING" id="28181.BEN30_07050"/>